<keyword evidence="3 5" id="KW-0812">Transmembrane</keyword>
<gene>
    <name evidence="7" type="ORF">ENK44_02995</name>
</gene>
<accession>A0A7V4WUT4</accession>
<comment type="caution">
    <text evidence="7">The sequence shown here is derived from an EMBL/GenBank/DDBJ whole genome shotgun (WGS) entry which is preliminary data.</text>
</comment>
<name>A0A7V4WUT4_CALAY</name>
<dbReference type="AlphaFoldDB" id="A0A7V4WUT4"/>
<dbReference type="GO" id="GO:0019867">
    <property type="term" value="C:outer membrane"/>
    <property type="evidence" value="ECO:0007669"/>
    <property type="project" value="InterPro"/>
</dbReference>
<comment type="subcellular location">
    <subcellularLocation>
        <location evidence="1">Membrane</location>
    </subcellularLocation>
</comment>
<evidence type="ECO:0000256" key="3">
    <source>
        <dbReference type="ARBA" id="ARBA00022692"/>
    </source>
</evidence>
<dbReference type="Proteomes" id="UP000885779">
    <property type="component" value="Unassembled WGS sequence"/>
</dbReference>
<dbReference type="Gene3D" id="3.10.20.310">
    <property type="entry name" value="membrane protein fhac"/>
    <property type="match status" value="2"/>
</dbReference>
<dbReference type="Gene3D" id="2.40.160.50">
    <property type="entry name" value="membrane protein fhac: a member of the omp85/tpsb transporter family"/>
    <property type="match status" value="1"/>
</dbReference>
<dbReference type="InterPro" id="IPR034746">
    <property type="entry name" value="POTRA"/>
</dbReference>
<organism evidence="7">
    <name type="scientific">Caldithrix abyssi</name>
    <dbReference type="NCBI Taxonomy" id="187145"/>
    <lineage>
        <taxon>Bacteria</taxon>
        <taxon>Pseudomonadati</taxon>
        <taxon>Calditrichota</taxon>
        <taxon>Calditrichia</taxon>
        <taxon>Calditrichales</taxon>
        <taxon>Calditrichaceae</taxon>
        <taxon>Caldithrix</taxon>
    </lineage>
</organism>
<dbReference type="PANTHER" id="PTHR12815:SF18">
    <property type="entry name" value="SORTING AND ASSEMBLY MACHINERY COMPONENT 50 HOMOLOG"/>
    <property type="match status" value="1"/>
</dbReference>
<dbReference type="InterPro" id="IPR000184">
    <property type="entry name" value="Bac_surfAg_D15"/>
</dbReference>
<dbReference type="EMBL" id="DRQG01000024">
    <property type="protein sequence ID" value="HGY54646.1"/>
    <property type="molecule type" value="Genomic_DNA"/>
</dbReference>
<feature type="transmembrane region" description="Helical" evidence="5">
    <location>
        <begin position="12"/>
        <end position="35"/>
    </location>
</feature>
<evidence type="ECO:0000256" key="5">
    <source>
        <dbReference type="SAM" id="Phobius"/>
    </source>
</evidence>
<dbReference type="Pfam" id="PF07244">
    <property type="entry name" value="POTRA"/>
    <property type="match status" value="2"/>
</dbReference>
<keyword evidence="2" id="KW-1134">Transmembrane beta strand</keyword>
<evidence type="ECO:0000256" key="1">
    <source>
        <dbReference type="ARBA" id="ARBA00004370"/>
    </source>
</evidence>
<evidence type="ECO:0000256" key="2">
    <source>
        <dbReference type="ARBA" id="ARBA00022452"/>
    </source>
</evidence>
<dbReference type="PROSITE" id="PS51779">
    <property type="entry name" value="POTRA"/>
    <property type="match status" value="1"/>
</dbReference>
<reference evidence="7" key="1">
    <citation type="journal article" date="2020" name="mSystems">
        <title>Genome- and Community-Level Interaction Insights into Carbon Utilization and Element Cycling Functions of Hydrothermarchaeota in Hydrothermal Sediment.</title>
        <authorList>
            <person name="Zhou Z."/>
            <person name="Liu Y."/>
            <person name="Xu W."/>
            <person name="Pan J."/>
            <person name="Luo Z.H."/>
            <person name="Li M."/>
        </authorList>
    </citation>
    <scope>NUCLEOTIDE SEQUENCE [LARGE SCALE GENOMIC DNA]</scope>
    <source>
        <strain evidence="7">HyVt-577</strain>
    </source>
</reference>
<dbReference type="Pfam" id="PF01103">
    <property type="entry name" value="Omp85"/>
    <property type="match status" value="1"/>
</dbReference>
<dbReference type="InterPro" id="IPR039910">
    <property type="entry name" value="D15-like"/>
</dbReference>
<feature type="domain" description="POTRA" evidence="6">
    <location>
        <begin position="206"/>
        <end position="279"/>
    </location>
</feature>
<sequence length="603" mass="69458">MYFRQERPSFPVRYFPYPILLVILLSIFSSVIFSWGQNSRPVVQNIEFHGDFGLSDKELSRSMRLQPGTVFIDDSVSAALVRLQRQLNAHGFLFARIDSVVIYTDSLHASVTLNVYGHSGQPVKTGELYINGDSLQSPDYASNLQMLKDQPYSDRRIEEGIHQLLRAAAERGHPFARAEVTDVRFRKAEDQTVADVYIRMEQGPPVYIKNIVLRGNTYTKPYVILRELDVRPGQPFRQSALNAARKKLYRLNIFKEVKEPLILSAGEDSVLVQIEVEEGNSTNFDGVIGYIPGGGRAGDPEGYFTGLLHLSFNNLFGTGRGFYVNWEKLDRLSEEFRLEYREPWVFRIPMDLGLRLERIVRDTTYIQWEYRLGASLHIFDELNFLFSMNQVNSFPDSVASREQRLLRNRVINGELGIEYDTRENSLNPLGGLYFKNTYSFGLKTNYGPSYILTEDKIEKKENIQTLKLWFEWYYNVWSNQVFALRLNGRQIKGNNLQITDYFWLGGARSVRGYREKQFSGDITAWASLEYRFVLSRNSRIFLFNDWGFYRNPANTENTGEILMGYGAGVRFDTPLGVLGVDYGLGKNDTFSQGKIHFGIINRF</sequence>
<keyword evidence="5" id="KW-1133">Transmembrane helix</keyword>
<dbReference type="InterPro" id="IPR010827">
    <property type="entry name" value="BamA/TamA_POTRA"/>
</dbReference>
<protein>
    <recommendedName>
        <fullName evidence="6">POTRA domain-containing protein</fullName>
    </recommendedName>
</protein>
<evidence type="ECO:0000313" key="7">
    <source>
        <dbReference type="EMBL" id="HGY54646.1"/>
    </source>
</evidence>
<keyword evidence="4 5" id="KW-0472">Membrane</keyword>
<evidence type="ECO:0000256" key="4">
    <source>
        <dbReference type="ARBA" id="ARBA00023136"/>
    </source>
</evidence>
<dbReference type="PANTHER" id="PTHR12815">
    <property type="entry name" value="SORTING AND ASSEMBLY MACHINERY SAMM50 PROTEIN FAMILY MEMBER"/>
    <property type="match status" value="1"/>
</dbReference>
<evidence type="ECO:0000259" key="6">
    <source>
        <dbReference type="PROSITE" id="PS51779"/>
    </source>
</evidence>
<proteinExistence type="predicted"/>